<dbReference type="PANTHER" id="PTHR42919:SF8">
    <property type="entry name" value="N-ALPHA-ACETYLTRANSFERASE 50"/>
    <property type="match status" value="1"/>
</dbReference>
<dbReference type="InterPro" id="IPR051556">
    <property type="entry name" value="N-term/lysine_N-AcTrnsfr"/>
</dbReference>
<dbReference type="Pfam" id="PF00583">
    <property type="entry name" value="Acetyltransf_1"/>
    <property type="match status" value="1"/>
</dbReference>
<keyword evidence="2" id="KW-0012">Acyltransferase</keyword>
<dbReference type="AlphaFoldDB" id="A0A1Y6K4H6"/>
<sequence length="179" mass="20425">MPEIEIRQVVPADIEDLSLFEHGYHSSYVWQMNMNLALESMEIKFIRIRLPRQVFVPYPRNRDQIFNDLNNAEAVLAAILDQRPVGYIKVMAEGSNHIARVSDLVVSAALRRQGIASGLLLTVMDLISRRGFSALMLEIQSKNDPAISMAAKLGFKYCGFRDQYFPNNDLALFFSRFSH</sequence>
<dbReference type="RefSeq" id="WP_087862426.1">
    <property type="nucleotide sequence ID" value="NZ_LT859958.1"/>
</dbReference>
<dbReference type="EMBL" id="LT859958">
    <property type="protein sequence ID" value="SMX54595.1"/>
    <property type="molecule type" value="Genomic_DNA"/>
</dbReference>
<dbReference type="GO" id="GO:0016747">
    <property type="term" value="F:acyltransferase activity, transferring groups other than amino-acyl groups"/>
    <property type="evidence" value="ECO:0007669"/>
    <property type="project" value="InterPro"/>
</dbReference>
<organism evidence="4 5">
    <name type="scientific">Candidatus Brevifilum fermentans</name>
    <dbReference type="NCBI Taxonomy" id="1986204"/>
    <lineage>
        <taxon>Bacteria</taxon>
        <taxon>Bacillati</taxon>
        <taxon>Chloroflexota</taxon>
        <taxon>Anaerolineae</taxon>
        <taxon>Anaerolineales</taxon>
        <taxon>Anaerolineaceae</taxon>
        <taxon>Candidatus Brevifilum</taxon>
    </lineage>
</organism>
<evidence type="ECO:0000313" key="5">
    <source>
        <dbReference type="Proteomes" id="UP000195514"/>
    </source>
</evidence>
<evidence type="ECO:0000313" key="4">
    <source>
        <dbReference type="EMBL" id="SMX54595.1"/>
    </source>
</evidence>
<dbReference type="PROSITE" id="PS51186">
    <property type="entry name" value="GNAT"/>
    <property type="match status" value="1"/>
</dbReference>
<evidence type="ECO:0000259" key="3">
    <source>
        <dbReference type="PROSITE" id="PS51186"/>
    </source>
</evidence>
<dbReference type="PANTHER" id="PTHR42919">
    <property type="entry name" value="N-ALPHA-ACETYLTRANSFERASE"/>
    <property type="match status" value="1"/>
</dbReference>
<keyword evidence="5" id="KW-1185">Reference proteome</keyword>
<reference evidence="5" key="1">
    <citation type="submission" date="2017-05" db="EMBL/GenBank/DDBJ databases">
        <authorList>
            <person name="Kirkegaard R."/>
            <person name="Mcilroy J S."/>
        </authorList>
    </citation>
    <scope>NUCLEOTIDE SEQUENCE [LARGE SCALE GENOMIC DNA]</scope>
</reference>
<evidence type="ECO:0000256" key="1">
    <source>
        <dbReference type="ARBA" id="ARBA00022679"/>
    </source>
</evidence>
<evidence type="ECO:0000256" key="2">
    <source>
        <dbReference type="ARBA" id="ARBA00023315"/>
    </source>
</evidence>
<accession>A0A1Y6K4H6</accession>
<feature type="domain" description="N-acetyltransferase" evidence="3">
    <location>
        <begin position="34"/>
        <end position="179"/>
    </location>
</feature>
<dbReference type="OrthoDB" id="160769at2"/>
<keyword evidence="1" id="KW-0808">Transferase</keyword>
<dbReference type="SUPFAM" id="SSF55729">
    <property type="entry name" value="Acyl-CoA N-acyltransferases (Nat)"/>
    <property type="match status" value="1"/>
</dbReference>
<gene>
    <name evidence="4" type="ORF">CFX1CAM_1530</name>
</gene>
<proteinExistence type="predicted"/>
<protein>
    <recommendedName>
        <fullName evidence="3">N-acetyltransferase domain-containing protein</fullName>
    </recommendedName>
</protein>
<dbReference type="Gene3D" id="3.40.630.30">
    <property type="match status" value="1"/>
</dbReference>
<dbReference type="CDD" id="cd04301">
    <property type="entry name" value="NAT_SF"/>
    <property type="match status" value="1"/>
</dbReference>
<dbReference type="Proteomes" id="UP000195514">
    <property type="component" value="Chromosome I"/>
</dbReference>
<dbReference type="InterPro" id="IPR016181">
    <property type="entry name" value="Acyl_CoA_acyltransferase"/>
</dbReference>
<name>A0A1Y6K4H6_9CHLR</name>
<dbReference type="KEGG" id="abat:CFX1CAM_1530"/>
<dbReference type="InterPro" id="IPR000182">
    <property type="entry name" value="GNAT_dom"/>
</dbReference>